<dbReference type="RefSeq" id="WP_054205583.1">
    <property type="nucleotide sequence ID" value="NZ_LHPH01000007.1"/>
</dbReference>
<dbReference type="PATRIC" id="fig|187330.3.peg.3519"/>
<protein>
    <recommendedName>
        <fullName evidence="3">Lipoprotein</fullName>
    </recommendedName>
</protein>
<dbReference type="Proteomes" id="UP000037848">
    <property type="component" value="Unassembled WGS sequence"/>
</dbReference>
<evidence type="ECO:0000313" key="2">
    <source>
        <dbReference type="Proteomes" id="UP000037848"/>
    </source>
</evidence>
<dbReference type="EMBL" id="LHPH01000007">
    <property type="protein sequence ID" value="KPH63746.1"/>
    <property type="molecule type" value="Genomic_DNA"/>
</dbReference>
<comment type="caution">
    <text evidence="1">The sequence shown here is derived from an EMBL/GenBank/DDBJ whole genome shotgun (WGS) entry which is preliminary data.</text>
</comment>
<name>A0A0N1EKE9_9GAMM</name>
<dbReference type="OrthoDB" id="6288788at2"/>
<dbReference type="AlphaFoldDB" id="A0A0N1EKE9"/>
<sequence>MSAYLKKLLTTVTLSATLVLTGCMSTELKTNDKYELPIAISTNNPALIFPVSLHGVPGNDTEVGLAITAGVAGKYGASVISAQQLYSVVGNLSWTLGESMRRGANKGDYKINYYGERIATDLQYSMDKLTKALKSSGVIDDKNFSFENVIVLHVDSSGGIPVPGVRRVTAFGGIINVKDLEVVSYIEKDLVLANDNESILAQMPLEMNAIVEELIGKK</sequence>
<gene>
    <name evidence="1" type="ORF">ADS77_07440</name>
</gene>
<evidence type="ECO:0000313" key="1">
    <source>
        <dbReference type="EMBL" id="KPH63746.1"/>
    </source>
</evidence>
<reference evidence="1 2" key="1">
    <citation type="submission" date="2015-08" db="EMBL/GenBank/DDBJ databases">
        <title>Draft Genome Sequence of Pseudoalteromonas porphyrae UCD-SED14.</title>
        <authorList>
            <person name="Coil D.A."/>
            <person name="Jospin G."/>
            <person name="Lee R.D."/>
            <person name="Eisen J.A."/>
        </authorList>
    </citation>
    <scope>NUCLEOTIDE SEQUENCE [LARGE SCALE GENOMIC DNA]</scope>
    <source>
        <strain evidence="1 2">UCD-SED14</strain>
    </source>
</reference>
<evidence type="ECO:0008006" key="3">
    <source>
        <dbReference type="Google" id="ProtNLM"/>
    </source>
</evidence>
<proteinExistence type="predicted"/>
<accession>A0A0N1EKE9</accession>
<keyword evidence="2" id="KW-1185">Reference proteome</keyword>
<dbReference type="PROSITE" id="PS51257">
    <property type="entry name" value="PROKAR_LIPOPROTEIN"/>
    <property type="match status" value="1"/>
</dbReference>
<organism evidence="1 2">
    <name type="scientific">Pseudoalteromonas porphyrae</name>
    <dbReference type="NCBI Taxonomy" id="187330"/>
    <lineage>
        <taxon>Bacteria</taxon>
        <taxon>Pseudomonadati</taxon>
        <taxon>Pseudomonadota</taxon>
        <taxon>Gammaproteobacteria</taxon>
        <taxon>Alteromonadales</taxon>
        <taxon>Pseudoalteromonadaceae</taxon>
        <taxon>Pseudoalteromonas</taxon>
    </lineage>
</organism>